<gene>
    <name evidence="2" type="ORF">I6H47_02950</name>
</gene>
<dbReference type="Gene3D" id="3.10.180.10">
    <property type="entry name" value="2,3-Dihydroxybiphenyl 1,2-Dioxygenase, domain 1"/>
    <property type="match status" value="1"/>
</dbReference>
<dbReference type="SUPFAM" id="SSF54593">
    <property type="entry name" value="Glyoxalase/Bleomycin resistance protein/Dihydroxybiphenyl dioxygenase"/>
    <property type="match status" value="1"/>
</dbReference>
<evidence type="ECO:0000313" key="3">
    <source>
        <dbReference type="Proteomes" id="UP000595374"/>
    </source>
</evidence>
<dbReference type="InterPro" id="IPR004360">
    <property type="entry name" value="Glyas_Fos-R_dOase_dom"/>
</dbReference>
<reference evidence="2 3" key="1">
    <citation type="submission" date="2020-12" db="EMBL/GenBank/DDBJ databases">
        <title>FDA dAtabase for Regulatory Grade micrObial Sequences (FDA-ARGOS): Supporting development and validation of Infectious Disease Dx tests.</title>
        <authorList>
            <person name="Sproer C."/>
            <person name="Gronow S."/>
            <person name="Severitt S."/>
            <person name="Schroder I."/>
            <person name="Tallon L."/>
            <person name="Sadzewicz L."/>
            <person name="Zhao X."/>
            <person name="Boylan J."/>
            <person name="Ott S."/>
            <person name="Bowen H."/>
            <person name="Vavikolanu K."/>
            <person name="Mehta A."/>
            <person name="Aluvathingal J."/>
            <person name="Nadendla S."/>
            <person name="Lowell S."/>
            <person name="Myers T."/>
            <person name="Yan Y."/>
            <person name="Sichtig H."/>
        </authorList>
    </citation>
    <scope>NUCLEOTIDE SEQUENCE [LARGE SCALE GENOMIC DNA]</scope>
    <source>
        <strain evidence="2 3">FDAARGOS_990</strain>
    </source>
</reference>
<sequence length="149" mass="16296">MSQIFVNLPTLDLERAKAFYSALGTQIVPEFSDDNAACVKWDDAIFFMILTKEFLQSFTDKPIADPHSVAQVMTALSRESRADVDAMRTAILEAGGGENRPPTDHGFMYGISMTDPDGNILEFMWMDPAAAEAGPEAFAQTEATADQPL</sequence>
<protein>
    <submittedName>
        <fullName evidence="2">VOC family protein</fullName>
    </submittedName>
</protein>
<dbReference type="Proteomes" id="UP000595374">
    <property type="component" value="Chromosome"/>
</dbReference>
<dbReference type="Pfam" id="PF00903">
    <property type="entry name" value="Glyoxalase"/>
    <property type="match status" value="1"/>
</dbReference>
<name>A0A7T4A097_9MICO</name>
<evidence type="ECO:0000259" key="1">
    <source>
        <dbReference type="Pfam" id="PF00903"/>
    </source>
</evidence>
<dbReference type="InterPro" id="IPR029068">
    <property type="entry name" value="Glyas_Bleomycin-R_OHBP_Dase"/>
</dbReference>
<organism evidence="2 3">
    <name type="scientific">Brevibacterium casei</name>
    <dbReference type="NCBI Taxonomy" id="33889"/>
    <lineage>
        <taxon>Bacteria</taxon>
        <taxon>Bacillati</taxon>
        <taxon>Actinomycetota</taxon>
        <taxon>Actinomycetes</taxon>
        <taxon>Micrococcales</taxon>
        <taxon>Brevibacteriaceae</taxon>
        <taxon>Brevibacterium</taxon>
    </lineage>
</organism>
<dbReference type="PANTHER" id="PTHR36503:SF2">
    <property type="entry name" value="BLR2408 PROTEIN"/>
    <property type="match status" value="1"/>
</dbReference>
<feature type="domain" description="Glyoxalase/fosfomycin resistance/dioxygenase" evidence="1">
    <location>
        <begin position="6"/>
        <end position="123"/>
    </location>
</feature>
<evidence type="ECO:0000313" key="2">
    <source>
        <dbReference type="EMBL" id="QQB14949.1"/>
    </source>
</evidence>
<dbReference type="PANTHER" id="PTHR36503">
    <property type="entry name" value="BLR2520 PROTEIN"/>
    <property type="match status" value="1"/>
</dbReference>
<dbReference type="AlphaFoldDB" id="A0A7T4A097"/>
<dbReference type="RefSeq" id="WP_198499984.1">
    <property type="nucleotide sequence ID" value="NZ_CP065989.1"/>
</dbReference>
<proteinExistence type="predicted"/>
<dbReference type="EMBL" id="CP065989">
    <property type="protein sequence ID" value="QQB14949.1"/>
    <property type="molecule type" value="Genomic_DNA"/>
</dbReference>
<accession>A0A7T4A097</accession>